<protein>
    <submittedName>
        <fullName evidence="1">Uncharacterized protein</fullName>
    </submittedName>
</protein>
<dbReference type="HOGENOM" id="CLU_211157_0_0_1"/>
<gene>
    <name evidence="1" type="ORF">GLOINDRAFT_15346</name>
</gene>
<dbReference type="EMBL" id="KI274695">
    <property type="protein sequence ID" value="ESA23529.1"/>
    <property type="molecule type" value="Genomic_DNA"/>
</dbReference>
<dbReference type="AlphaFoldDB" id="U9UT14"/>
<proteinExistence type="predicted"/>
<name>U9UT14_RHIID</name>
<sequence>MLLSDLRNQQRIQRQRRRIITRMYRRRAMINNTDTLRRIAQLPLQITNDPFTNQINTVAFNHF</sequence>
<accession>U9UT14</accession>
<reference evidence="1" key="1">
    <citation type="submission" date="2013-07" db="EMBL/GenBank/DDBJ databases">
        <title>The genome of an arbuscular mycorrhizal fungus provides insights into the evolution of the oldest plant symbiosis.</title>
        <authorList>
            <consortium name="DOE Joint Genome Institute"/>
            <person name="Tisserant E."/>
            <person name="Malbreil M."/>
            <person name="Kuo A."/>
            <person name="Kohler A."/>
            <person name="Symeonidi A."/>
            <person name="Balestrini R."/>
            <person name="Charron P."/>
            <person name="Duensing N."/>
            <person name="Frei-dit-Frey N."/>
            <person name="Gianinazzi-Pearson V."/>
            <person name="Gilbert B."/>
            <person name="Handa Y."/>
            <person name="Hijri M."/>
            <person name="Kaul R."/>
            <person name="Kawaguchi M."/>
            <person name="Krajinski F."/>
            <person name="Lammers P."/>
            <person name="Lapierre D."/>
            <person name="Masclaux F.G."/>
            <person name="Murat C."/>
            <person name="Morin E."/>
            <person name="Ndikumana S."/>
            <person name="Pagni M."/>
            <person name="Petitpierre D."/>
            <person name="Requena N."/>
            <person name="Rosikiewicz P."/>
            <person name="Riley R."/>
            <person name="Saito K."/>
            <person name="San Clemente H."/>
            <person name="Shapiro H."/>
            <person name="van Tuinen D."/>
            <person name="Becard G."/>
            <person name="Bonfante P."/>
            <person name="Paszkowski U."/>
            <person name="Shachar-Hill Y."/>
            <person name="Young J.P."/>
            <person name="Sanders I.R."/>
            <person name="Henrissat B."/>
            <person name="Rensing S.A."/>
            <person name="Grigoriev I.V."/>
            <person name="Corradi N."/>
            <person name="Roux C."/>
            <person name="Martin F."/>
        </authorList>
    </citation>
    <scope>NUCLEOTIDE SEQUENCE</scope>
    <source>
        <strain evidence="1">DAOM 197198</strain>
    </source>
</reference>
<organism evidence="1">
    <name type="scientific">Rhizophagus irregularis (strain DAOM 181602 / DAOM 197198 / MUCL 43194)</name>
    <name type="common">Arbuscular mycorrhizal fungus</name>
    <name type="synonym">Glomus intraradices</name>
    <dbReference type="NCBI Taxonomy" id="747089"/>
    <lineage>
        <taxon>Eukaryota</taxon>
        <taxon>Fungi</taxon>
        <taxon>Fungi incertae sedis</taxon>
        <taxon>Mucoromycota</taxon>
        <taxon>Glomeromycotina</taxon>
        <taxon>Glomeromycetes</taxon>
        <taxon>Glomerales</taxon>
        <taxon>Glomeraceae</taxon>
        <taxon>Rhizophagus</taxon>
    </lineage>
</organism>
<evidence type="ECO:0000313" key="1">
    <source>
        <dbReference type="EMBL" id="ESA23529.1"/>
    </source>
</evidence>